<keyword evidence="3" id="KW-0472">Membrane</keyword>
<evidence type="ECO:0000256" key="2">
    <source>
        <dbReference type="SAM" id="MobiDB-lite"/>
    </source>
</evidence>
<evidence type="ECO:0000259" key="4">
    <source>
        <dbReference type="PROSITE" id="PS50089"/>
    </source>
</evidence>
<dbReference type="Proteomes" id="UP000654075">
    <property type="component" value="Unassembled WGS sequence"/>
</dbReference>
<feature type="region of interest" description="Disordered" evidence="2">
    <location>
        <begin position="478"/>
        <end position="505"/>
    </location>
</feature>
<dbReference type="InterPro" id="IPR001841">
    <property type="entry name" value="Znf_RING"/>
</dbReference>
<feature type="transmembrane region" description="Helical" evidence="3">
    <location>
        <begin position="2428"/>
        <end position="2448"/>
    </location>
</feature>
<dbReference type="SMART" id="SM00184">
    <property type="entry name" value="RING"/>
    <property type="match status" value="1"/>
</dbReference>
<dbReference type="SUPFAM" id="SSF57850">
    <property type="entry name" value="RING/U-box"/>
    <property type="match status" value="1"/>
</dbReference>
<evidence type="ECO:0000256" key="1">
    <source>
        <dbReference type="PROSITE-ProRule" id="PRU00175"/>
    </source>
</evidence>
<dbReference type="InterPro" id="IPR013083">
    <property type="entry name" value="Znf_RING/FYVE/PHD"/>
</dbReference>
<keyword evidence="6" id="KW-1185">Reference proteome</keyword>
<gene>
    <name evidence="5" type="ORF">PGLA1383_LOCUS39192</name>
</gene>
<accession>A0A813GG89</accession>
<dbReference type="EMBL" id="CAJNNV010027796">
    <property type="protein sequence ID" value="CAE8621676.1"/>
    <property type="molecule type" value="Genomic_DNA"/>
</dbReference>
<evidence type="ECO:0000313" key="6">
    <source>
        <dbReference type="Proteomes" id="UP000654075"/>
    </source>
</evidence>
<reference evidence="5" key="1">
    <citation type="submission" date="2021-02" db="EMBL/GenBank/DDBJ databases">
        <authorList>
            <person name="Dougan E. K."/>
            <person name="Rhodes N."/>
            <person name="Thang M."/>
            <person name="Chan C."/>
        </authorList>
    </citation>
    <scope>NUCLEOTIDE SEQUENCE</scope>
</reference>
<feature type="compositionally biased region" description="Basic and acidic residues" evidence="2">
    <location>
        <begin position="612"/>
        <end position="622"/>
    </location>
</feature>
<feature type="region of interest" description="Disordered" evidence="2">
    <location>
        <begin position="699"/>
        <end position="724"/>
    </location>
</feature>
<name>A0A813GG89_POLGL</name>
<proteinExistence type="predicted"/>
<sequence length="2875" mass="317341">MDGKGDGSLHSSLELPLLSTPELRHLLCSSWPGGLREALRAAALEDRPGFSLEDLQRLFLLAGQRQRSVAAALLSVGEDDQSASGRVLSSVQRLFQDLLRREQAQRAGQVDDVYWIPESPECEVAAGVSRRAFLLALGREAPRLGFRAWSANLLLRGTCADLGVRGGRKLLSLLSREDLCEMVALNGNGNSQEALEWFNVISRDGRPLADGLRGSKTSEAKAAKEELLDFGAVQRRALAQPRQVEGSEEASEQWSGEVSRRVQICAEEPRWFQARTSGCVPSGVNGVPTSWDRSRQSGKPSAFSHVASSPRRFSQMLQTGFWCGRPSGRRGRPCMCAALCRAAASGAKDGSWAELEPLLVVGGRCLPTPSGWVLPLVRAFCSTGGAKPRRACAMADEAVAVLGGLACEERESGGPAPGGDVPGDGDGGVDIGGGGLRRREEMMRSAAREVGQYGRTDYQGRGGENMRDVRARLQLLLGGSEVRTSQDEANARGRSDSSSDGVSQGRMDRLELRIEEIAKHLENSGAGDAYVKLTERQRIFEDRITAMALENHKEQRGIQGAVRDLKSQVEKMTDMEARMDGKLLIALKASMEAMADQTAELKDAFTTKAKGGKKEIAEESKSRNSGNPDFRKEEGKASKKGKVICLGGSAMVHDECVESKRIGCGSRVAPRVKGSWWRGIVAAVFLQAIIRVGEASYPASALGPDGTKDHDEAAPDGRPERAVQKNQQVYADKMDARRRGLDGRRRVRFPQGGDYPDAIKRTDELLRHVAAGLKKAAPGPKAIIGDFNCNLDQLREYAELRSQGWIEAGWLQLQRTVEISANTCKGATRRDYIVLNPKAQEKYRGYVQLYSVFPDHTPIGVRLEIGKERPFQAWRMPKEIDLGQILGEQMEFALSRSTPDLKNFVRGDQEGGTMSDRFRRISEAYEKAADYALKMEGLDGLSDWQQGRGATLHPTVRLPSQRVKVARNDEENNLPVTAHGVTRVSVRQLRRLQTIVQLVQNGSETSRLEAISQWTSLVRYKGLGQDFRTWWREEMVPQVNGRQRRNGDTRMYEVVAEIPRCIPDADTAAQKRDTMTESVGMLENRDRGSNAKGRNENDRPWEFGWMKEPGMRELTMVRTDREIECLVSAGDEDFAHFVVPQEGIKAGSHLIGEDGLREVLVASGDFVQGTPGFKAGMTSLRASMWHSHPEDAAAQYEAVWNPRWQRRREVEEGRWDEIAEKVRPLMPRHHMEIEKIAKEVWRQRLGKTRAQTMRGLDGFSIQDLKDMPDPLLDELLELLEQVEEGAEWPCQPIMAIVVSLMRHENAQTVKETRPITVFGLIYRTWSGIRSKQALAWLAIWLPATCAGFVPGRSAEDVWMSIQLEVEIAVQNHEPIGGAVADVVKCFNCLPRGPVLALATHIGAPNRIMVPWNNVLIGLRRRFRHRGAVGRSLQSWTGFPEGCGLSCVAMIVVDMMLDVYLGTQISTALVWTYADNWEATSGVLEDLPCIAKALGEFARMLDLELDQAKSWLWATDVDWRNKLRRNQEHGWVTKLHARDLGGHMNYARTRYNGTLQERVRLTLARLAKLACSGSAYARKLRVIPTGCWSKAMHGAEALIVGQQVIQALRTGAMRALKASQPQASPLVLLPLVENPMNDPEAYMTWRRIWKLRRFFWSEENRGKLTEYILDDFGRLGAGPAKVMLVTMECLKWTIAADLMITDEKGARWSLFGSCPGFIRERFRQAWESITCNRLRKRKGQEELKNYDRYATVAVYAKASEMARGVLRATFTGANVANKQKARWDITKTEACECGELDSVERRALRCRLTQVFRESSNLDWNWILEQPESLRRFGLATLPAFAADSLESRITFRRFGHTPRESDGDRQTMVFTDGTGQWPKLPRWRLTGHSVTIAEADTRENRLVERSAFPLELHTVPRAESFALLRTLQLVWWPLMHCDCQYAVDVMQCLIDGKALDWARTDNVDIWRLVKAELDVPNRPKPRVKKVAAHTFVEEADTEWKKWSRHHNGCADEHAKDSLKEDQKELMRERTGVVEKYLSHCEQVGYYQNLLVDTNLYFIQEEEKAGKRKGLVKLETNQIANENVVYVECKLTLASEQMNEFGQGSEFAGRLVCWWNSLKWSESEMVGYEGVTWIQLLVDFMMHSGTRPPVDLNPDRRKKRSGGRNWKLADESQEARLQAVTTIGEMRTFRQAMEAILGMCDTGLVFRTHSLVSGLGDFGVFKAFAAIRRKVILTEQAEVAAVLTKYFHVRNGGTKGTRHFVALLRHPDAVPEAPMECLPEHLGEEELLRTQDPGGEPREEAPAVGLQHYAVSGGAVRAERTSLPCRPFVPEDAALTVKVAQTCAICLVDPVFTVSLPCRHSVMCEQCMLAVRGNDGKCPVCRAHIDACMSGHFDCEFVDLAPGLLAAMAKPLVRAQALVYEGMYQNIRVLLLVGAASGLGAATCFLIPVPLLGAGLALAGAAFCVGYLPWLAVTISAFETAGAGGGGQPQLFTREDLGRPLVLVTKAVALLVGAPIALAVFFLPYGLYAAVLRPFSQVVVPFLVHVTLYGLLDLACYSYMYVIRPSWMGLVLAAGALRWLAEQAVLGVRWCCSATWTHVLAPIGQALSFLGQLAHGHLILPTLHGLSSCASLLHRWALAPTWQALLFCGSGLSATASFFYGEVLVPCGHGLSAAAVWTSRYVLSPIGQAVFAAGRGLCDLAAALAQCLASSAGAVYVYVLSPTGWAVRAVVSGLANGLASAGEALYRYVLAPIGTAMSVSASAVYSYGLVPPIQAARACLSALASALVAAGSEVYVQLLLPVGQAVGACGTAARDWLILPAASALLRLGAALARAGMVSALLVQDMCSWLAGLCQQVWHSVSEAVGSTFQFLGSIF</sequence>
<feature type="transmembrane region" description="Helical" evidence="3">
    <location>
        <begin position="2534"/>
        <end position="2551"/>
    </location>
</feature>
<dbReference type="Pfam" id="PF13920">
    <property type="entry name" value="zf-C3HC4_3"/>
    <property type="match status" value="1"/>
</dbReference>
<dbReference type="Gene3D" id="3.30.420.10">
    <property type="entry name" value="Ribonuclease H-like superfamily/Ribonuclease H"/>
    <property type="match status" value="1"/>
</dbReference>
<organism evidence="5 6">
    <name type="scientific">Polarella glacialis</name>
    <name type="common">Dinoflagellate</name>
    <dbReference type="NCBI Taxonomy" id="89957"/>
    <lineage>
        <taxon>Eukaryota</taxon>
        <taxon>Sar</taxon>
        <taxon>Alveolata</taxon>
        <taxon>Dinophyceae</taxon>
        <taxon>Suessiales</taxon>
        <taxon>Suessiaceae</taxon>
        <taxon>Polarella</taxon>
    </lineage>
</organism>
<evidence type="ECO:0000313" key="5">
    <source>
        <dbReference type="EMBL" id="CAE8621676.1"/>
    </source>
</evidence>
<keyword evidence="3" id="KW-0812">Transmembrane</keyword>
<protein>
    <recommendedName>
        <fullName evidence="4">RING-type domain-containing protein</fullName>
    </recommendedName>
</protein>
<keyword evidence="1" id="KW-0862">Zinc</keyword>
<feature type="compositionally biased region" description="Basic and acidic residues" evidence="2">
    <location>
        <begin position="484"/>
        <end position="497"/>
    </location>
</feature>
<feature type="region of interest" description="Disordered" evidence="2">
    <location>
        <begin position="606"/>
        <end position="635"/>
    </location>
</feature>
<feature type="domain" description="RING-type" evidence="4">
    <location>
        <begin position="2342"/>
        <end position="2381"/>
    </location>
</feature>
<evidence type="ECO:0000256" key="3">
    <source>
        <dbReference type="SAM" id="Phobius"/>
    </source>
</evidence>
<keyword evidence="1" id="KW-0479">Metal-binding</keyword>
<feature type="transmembrane region" description="Helical" evidence="3">
    <location>
        <begin position="2455"/>
        <end position="2477"/>
    </location>
</feature>
<dbReference type="InterPro" id="IPR036397">
    <property type="entry name" value="RNaseH_sf"/>
</dbReference>
<comment type="caution">
    <text evidence="5">The sequence shown here is derived from an EMBL/GenBank/DDBJ whole genome shotgun (WGS) entry which is preliminary data.</text>
</comment>
<dbReference type="PROSITE" id="PS50089">
    <property type="entry name" value="ZF_RING_2"/>
    <property type="match status" value="1"/>
</dbReference>
<dbReference type="Gene3D" id="3.30.40.10">
    <property type="entry name" value="Zinc/RING finger domain, C3HC4 (zinc finger)"/>
    <property type="match status" value="1"/>
</dbReference>
<feature type="transmembrane region" description="Helical" evidence="3">
    <location>
        <begin position="2497"/>
        <end position="2522"/>
    </location>
</feature>
<keyword evidence="1" id="KW-0863">Zinc-finger</keyword>
<dbReference type="GO" id="GO:0003676">
    <property type="term" value="F:nucleic acid binding"/>
    <property type="evidence" value="ECO:0007669"/>
    <property type="project" value="InterPro"/>
</dbReference>
<keyword evidence="3" id="KW-1133">Transmembrane helix</keyword>
<dbReference type="GO" id="GO:0008270">
    <property type="term" value="F:zinc ion binding"/>
    <property type="evidence" value="ECO:0007669"/>
    <property type="project" value="UniProtKB-KW"/>
</dbReference>
<feature type="compositionally biased region" description="Basic and acidic residues" evidence="2">
    <location>
        <begin position="706"/>
        <end position="723"/>
    </location>
</feature>